<evidence type="ECO:0000313" key="3">
    <source>
        <dbReference type="EMBL" id="WAB80740.1"/>
    </source>
</evidence>
<dbReference type="InterPro" id="IPR013094">
    <property type="entry name" value="AB_hydrolase_3"/>
</dbReference>
<protein>
    <submittedName>
        <fullName evidence="3">Alpha/beta hydrolase</fullName>
    </submittedName>
</protein>
<proteinExistence type="predicted"/>
<keyword evidence="4" id="KW-1185">Reference proteome</keyword>
<gene>
    <name evidence="3" type="ORF">OVN18_09195</name>
</gene>
<dbReference type="PANTHER" id="PTHR48081">
    <property type="entry name" value="AB HYDROLASE SUPERFAMILY PROTEIN C4A8.06C"/>
    <property type="match status" value="1"/>
</dbReference>
<dbReference type="PANTHER" id="PTHR48081:SF8">
    <property type="entry name" value="ALPHA_BETA HYDROLASE FOLD-3 DOMAIN-CONTAINING PROTEIN-RELATED"/>
    <property type="match status" value="1"/>
</dbReference>
<dbReference type="Pfam" id="PF07859">
    <property type="entry name" value="Abhydrolase_3"/>
    <property type="match status" value="1"/>
</dbReference>
<reference evidence="3" key="1">
    <citation type="submission" date="2022-11" db="EMBL/GenBank/DDBJ databases">
        <title>Description of Microcella daejonensis nov. sp, isolated from riverside soil.</title>
        <authorList>
            <person name="Molina K.M."/>
            <person name="Kim S.B."/>
        </authorList>
    </citation>
    <scope>NUCLEOTIDE SEQUENCE</scope>
    <source>
        <strain evidence="3">MMS21-STM12</strain>
    </source>
</reference>
<dbReference type="InterPro" id="IPR029058">
    <property type="entry name" value="AB_hydrolase_fold"/>
</dbReference>
<dbReference type="KEGG" id="mdb:OVN18_09195"/>
<evidence type="ECO:0000313" key="4">
    <source>
        <dbReference type="Proteomes" id="UP001164706"/>
    </source>
</evidence>
<dbReference type="Gene3D" id="3.40.50.1820">
    <property type="entry name" value="alpha/beta hydrolase"/>
    <property type="match status" value="1"/>
</dbReference>
<sequence length="336" mass="36773">MDDDDHRETEPAERHRQWRQYALDEEIGAGAVLLADASLDDVPRFREVWRRISQAGSTETPPDVRHDVLDVPSDDGPVVVHRYAPVAPQSDAAAVLLIHSGAFVGGSVESVHGQACDMVRALGVLVVAVEYRLAPEHPFPAGLDDCYRVLCWMSEQADALGIDPLRVAVHGTSAGGGLAMALALRSLDEGGPSIRFLFLVSPEVDDRLDSESMRRFTDTPGFTRRDAEISWRLYLGGIAPGSPEVSAYAAPARAETYRGLPPTYLALMEFDPLRDEGMELGRRLLHDEVPLELHIFPGTFHGSSALQYAEVSRREADEEIAVMRRRLLDGAGGRAS</sequence>
<feature type="domain" description="Alpha/beta hydrolase fold-3" evidence="2">
    <location>
        <begin position="95"/>
        <end position="302"/>
    </location>
</feature>
<dbReference type="InterPro" id="IPR050300">
    <property type="entry name" value="GDXG_lipolytic_enzyme"/>
</dbReference>
<accession>A0A9E8MJJ2</accession>
<organism evidence="3 4">
    <name type="scientific">Microcella daejeonensis</name>
    <dbReference type="NCBI Taxonomy" id="2994971"/>
    <lineage>
        <taxon>Bacteria</taxon>
        <taxon>Bacillati</taxon>
        <taxon>Actinomycetota</taxon>
        <taxon>Actinomycetes</taxon>
        <taxon>Micrococcales</taxon>
        <taxon>Microbacteriaceae</taxon>
        <taxon>Microcella</taxon>
    </lineage>
</organism>
<dbReference type="AlphaFoldDB" id="A0A9E8MJJ2"/>
<evidence type="ECO:0000259" key="2">
    <source>
        <dbReference type="Pfam" id="PF07859"/>
    </source>
</evidence>
<evidence type="ECO:0000256" key="1">
    <source>
        <dbReference type="ARBA" id="ARBA00022801"/>
    </source>
</evidence>
<dbReference type="GO" id="GO:0016787">
    <property type="term" value="F:hydrolase activity"/>
    <property type="evidence" value="ECO:0007669"/>
    <property type="project" value="UniProtKB-KW"/>
</dbReference>
<dbReference type="Proteomes" id="UP001164706">
    <property type="component" value="Chromosome"/>
</dbReference>
<keyword evidence="1 3" id="KW-0378">Hydrolase</keyword>
<name>A0A9E8MJJ2_9MICO</name>
<dbReference type="EMBL" id="CP113089">
    <property type="protein sequence ID" value="WAB80740.1"/>
    <property type="molecule type" value="Genomic_DNA"/>
</dbReference>
<dbReference type="RefSeq" id="WP_267736729.1">
    <property type="nucleotide sequence ID" value="NZ_CP113089.1"/>
</dbReference>
<dbReference type="SUPFAM" id="SSF53474">
    <property type="entry name" value="alpha/beta-Hydrolases"/>
    <property type="match status" value="1"/>
</dbReference>